<keyword evidence="2" id="KW-1185">Reference proteome</keyword>
<evidence type="ECO:0008006" key="3">
    <source>
        <dbReference type="Google" id="ProtNLM"/>
    </source>
</evidence>
<reference evidence="1 2" key="1">
    <citation type="journal article" date="2015" name="ISME J.">
        <title>Draft Genome Sequence of Streptomyces incarnatus NRRL8089, which Produces the Nucleoside Antibiotic Sinefungin.</title>
        <authorList>
            <person name="Oshima K."/>
            <person name="Hattori M."/>
            <person name="Shimizu H."/>
            <person name="Fukuda K."/>
            <person name="Nemoto M."/>
            <person name="Inagaki K."/>
            <person name="Tamura T."/>
        </authorList>
    </citation>
    <scope>NUCLEOTIDE SEQUENCE [LARGE SCALE GENOMIC DNA]</scope>
    <source>
        <strain evidence="1 2">NRRL 8089</strain>
    </source>
</reference>
<organism evidence="1 2">
    <name type="scientific">Streptomyces incarnatus</name>
    <dbReference type="NCBI Taxonomy" id="665007"/>
    <lineage>
        <taxon>Bacteria</taxon>
        <taxon>Bacillati</taxon>
        <taxon>Actinomycetota</taxon>
        <taxon>Actinomycetes</taxon>
        <taxon>Kitasatosporales</taxon>
        <taxon>Streptomycetaceae</taxon>
        <taxon>Streptomyces</taxon>
    </lineage>
</organism>
<dbReference type="EMBL" id="CP011497">
    <property type="protein sequence ID" value="AKJ12229.1"/>
    <property type="molecule type" value="Genomic_DNA"/>
</dbReference>
<dbReference type="NCBIfam" id="TIGR03544">
    <property type="entry name" value="DivI1A_domain"/>
    <property type="match status" value="1"/>
</dbReference>
<protein>
    <recommendedName>
        <fullName evidence="3">DivIVA domain-containing protein</fullName>
    </recommendedName>
</protein>
<dbReference type="InterPro" id="IPR019933">
    <property type="entry name" value="DivIVA_domain"/>
</dbReference>
<gene>
    <name evidence="1" type="ORF">ABB07_19980</name>
</gene>
<evidence type="ECO:0000313" key="1">
    <source>
        <dbReference type="EMBL" id="AKJ12229.1"/>
    </source>
</evidence>
<evidence type="ECO:0000313" key="2">
    <source>
        <dbReference type="Proteomes" id="UP000035366"/>
    </source>
</evidence>
<name>A0ABM5TMJ6_9ACTN</name>
<dbReference type="Proteomes" id="UP000035366">
    <property type="component" value="Chromosome"/>
</dbReference>
<sequence>MIRPRPIQRTGPSSWGTFMADGFQDFQGFDIARRGYDRAQVDAYLAGMAAGTASGAPPVFDIVRRGYDRAQVDARVAQLRNGGTGR</sequence>
<proteinExistence type="predicted"/>
<accession>A0ABM5TMJ6</accession>